<gene>
    <name evidence="3" type="ORF">METZ01_LOCUS91905</name>
</gene>
<feature type="coiled-coil region" evidence="1">
    <location>
        <begin position="155"/>
        <end position="182"/>
    </location>
</feature>
<accession>A0A381VGA6</accession>
<dbReference type="AlphaFoldDB" id="A0A381VGA6"/>
<organism evidence="3">
    <name type="scientific">marine metagenome</name>
    <dbReference type="NCBI Taxonomy" id="408172"/>
    <lineage>
        <taxon>unclassified sequences</taxon>
        <taxon>metagenomes</taxon>
        <taxon>ecological metagenomes</taxon>
    </lineage>
</organism>
<evidence type="ECO:0000313" key="3">
    <source>
        <dbReference type="EMBL" id="SVA39051.1"/>
    </source>
</evidence>
<feature type="transmembrane region" description="Helical" evidence="2">
    <location>
        <begin position="49"/>
        <end position="68"/>
    </location>
</feature>
<sequence>MQLKALKILHLLAFYFHRLKIMLYRISNVPISVTSSSAVWILTMPIWRRLRWVFVVTLVVILFFGWLIPVGDNRANSVATFVSLEHEYGLVSWELENVLAKWTHRIWAILPWTPSSDADRRSSLDRYVVLVDELRDANDLFQDVTSIPDSDARLVAEAQDAVDQIVRERDEIRDEIEEYLEQIIAEIVTTDDVDLVQAFVWPPVDFRIDNPPKLLVTSPRNEIRRVEGVLIDPDISASETLRIESELSELHDLSALIIQTGGLASFPSVIPTVDLKRLIDIACHEWLHGYLMFYPFGRAYFVDDEMRSVNETLADVFGREVGQMVYSRIFDEPYVAPVRPETAFLSWRSVNGSSSKGNLDQFNFNQFMSETRQHTDSLLLDGLIEEAEAYMETRRIELLGQGYSIRKINQAYFAFHGTYAESPSSSSPIASYIWDLREQVDTVGELVKMLRGLTAYDEFEQLLVDRGIELEQK</sequence>
<protein>
    <submittedName>
        <fullName evidence="3">Uncharacterized protein</fullName>
    </submittedName>
</protein>
<dbReference type="EMBL" id="UINC01008684">
    <property type="protein sequence ID" value="SVA39051.1"/>
    <property type="molecule type" value="Genomic_DNA"/>
</dbReference>
<keyword evidence="1" id="KW-0175">Coiled coil</keyword>
<keyword evidence="2" id="KW-1133">Transmembrane helix</keyword>
<name>A0A381VGA6_9ZZZZ</name>
<reference evidence="3" key="1">
    <citation type="submission" date="2018-05" db="EMBL/GenBank/DDBJ databases">
        <authorList>
            <person name="Lanie J.A."/>
            <person name="Ng W.-L."/>
            <person name="Kazmierczak K.M."/>
            <person name="Andrzejewski T.M."/>
            <person name="Davidsen T.M."/>
            <person name="Wayne K.J."/>
            <person name="Tettelin H."/>
            <person name="Glass J.I."/>
            <person name="Rusch D."/>
            <person name="Podicherti R."/>
            <person name="Tsui H.-C.T."/>
            <person name="Winkler M.E."/>
        </authorList>
    </citation>
    <scope>NUCLEOTIDE SEQUENCE</scope>
</reference>
<evidence type="ECO:0000256" key="1">
    <source>
        <dbReference type="SAM" id="Coils"/>
    </source>
</evidence>
<keyword evidence="2" id="KW-0472">Membrane</keyword>
<proteinExistence type="predicted"/>
<evidence type="ECO:0000256" key="2">
    <source>
        <dbReference type="SAM" id="Phobius"/>
    </source>
</evidence>
<keyword evidence="2" id="KW-0812">Transmembrane</keyword>